<dbReference type="InterPro" id="IPR011663">
    <property type="entry name" value="UTRA"/>
</dbReference>
<dbReference type="GO" id="GO:0003700">
    <property type="term" value="F:DNA-binding transcription factor activity"/>
    <property type="evidence" value="ECO:0007669"/>
    <property type="project" value="InterPro"/>
</dbReference>
<reference evidence="6 8" key="2">
    <citation type="submission" date="2017-03" db="EMBL/GenBank/DDBJ databases">
        <title>Complete sequence of Clostridium formicaceticum DSM 92.</title>
        <authorList>
            <person name="Poehlein A."/>
            <person name="Karl M."/>
            <person name="Bengelsdorf F.R."/>
            <person name="Duerre P."/>
            <person name="Daniel R."/>
        </authorList>
    </citation>
    <scope>NUCLEOTIDE SEQUENCE [LARGE SCALE GENOMIC DNA]</scope>
    <source>
        <strain evidence="6 8">DSM 92</strain>
    </source>
</reference>
<evidence type="ECO:0000256" key="3">
    <source>
        <dbReference type="ARBA" id="ARBA00023163"/>
    </source>
</evidence>
<sequence length="234" mass="27177">MNIMKDEKGVTLYYKIKQYIEEKIDSGELKPGDQIPTEIELSKLFCVSRATVRQAISELVQDKKIVKKRGQGTFVAEQTLELEFIKLYFPEELGDFHELMSYSYEKPSNSLSEILNLASDEKVIKIYRIRYFNDKPTVLEKSFLRQDKFAEIEKQDLSQRIYKIIEDVYKIKLISSKTTIEPVIITAEEAELLKTTKGLPALLLSRTIYTYNNEPIIYTKSLLKGDTCKLLFCD</sequence>
<dbReference type="KEGG" id="cfm:BJL90_12105"/>
<gene>
    <name evidence="6" type="primary">yvoA</name>
    <name evidence="5" type="ORF">BJL90_12105</name>
    <name evidence="6" type="ORF">CLFO_13340</name>
</gene>
<dbReference type="Pfam" id="PF07702">
    <property type="entry name" value="UTRA"/>
    <property type="match status" value="1"/>
</dbReference>
<dbReference type="GO" id="GO:0045892">
    <property type="term" value="P:negative regulation of DNA-templated transcription"/>
    <property type="evidence" value="ECO:0007669"/>
    <property type="project" value="TreeGrafter"/>
</dbReference>
<evidence type="ECO:0000256" key="1">
    <source>
        <dbReference type="ARBA" id="ARBA00023015"/>
    </source>
</evidence>
<evidence type="ECO:0000313" key="5">
    <source>
        <dbReference type="EMBL" id="AOY76537.1"/>
    </source>
</evidence>
<dbReference type="Gene3D" id="3.40.1410.10">
    <property type="entry name" value="Chorismate lyase-like"/>
    <property type="match status" value="1"/>
</dbReference>
<dbReference type="InterPro" id="IPR028978">
    <property type="entry name" value="Chorismate_lyase_/UTRA_dom_sf"/>
</dbReference>
<dbReference type="EMBL" id="CP020559">
    <property type="protein sequence ID" value="ARE86950.1"/>
    <property type="molecule type" value="Genomic_DNA"/>
</dbReference>
<dbReference type="PROSITE" id="PS50949">
    <property type="entry name" value="HTH_GNTR"/>
    <property type="match status" value="1"/>
</dbReference>
<dbReference type="Gene3D" id="1.10.10.10">
    <property type="entry name" value="Winged helix-like DNA-binding domain superfamily/Winged helix DNA-binding domain"/>
    <property type="match status" value="1"/>
</dbReference>
<dbReference type="AlphaFoldDB" id="A0AAC9RK93"/>
<dbReference type="SUPFAM" id="SSF64288">
    <property type="entry name" value="Chorismate lyase-like"/>
    <property type="match status" value="1"/>
</dbReference>
<dbReference type="Proteomes" id="UP000192478">
    <property type="component" value="Chromosome"/>
</dbReference>
<protein>
    <submittedName>
        <fullName evidence="6">HTH-type transcriptional repressor YvoA</fullName>
    </submittedName>
</protein>
<dbReference type="InterPro" id="IPR050679">
    <property type="entry name" value="Bact_HTH_transcr_reg"/>
</dbReference>
<dbReference type="CDD" id="cd07377">
    <property type="entry name" value="WHTH_GntR"/>
    <property type="match status" value="1"/>
</dbReference>
<organism evidence="6 8">
    <name type="scientific">Clostridium formicaceticum</name>
    <dbReference type="NCBI Taxonomy" id="1497"/>
    <lineage>
        <taxon>Bacteria</taxon>
        <taxon>Bacillati</taxon>
        <taxon>Bacillota</taxon>
        <taxon>Clostridia</taxon>
        <taxon>Eubacteriales</taxon>
        <taxon>Clostridiaceae</taxon>
        <taxon>Clostridium</taxon>
    </lineage>
</organism>
<accession>A0AAC9RK93</accession>
<evidence type="ECO:0000259" key="4">
    <source>
        <dbReference type="PROSITE" id="PS50949"/>
    </source>
</evidence>
<keyword evidence="1" id="KW-0805">Transcription regulation</keyword>
<keyword evidence="7" id="KW-1185">Reference proteome</keyword>
<dbReference type="Proteomes" id="UP000177894">
    <property type="component" value="Chromosome"/>
</dbReference>
<dbReference type="SMART" id="SM00866">
    <property type="entry name" value="UTRA"/>
    <property type="match status" value="1"/>
</dbReference>
<feature type="domain" description="HTH gntR-type" evidence="4">
    <location>
        <begin position="10"/>
        <end position="78"/>
    </location>
</feature>
<evidence type="ECO:0000256" key="2">
    <source>
        <dbReference type="ARBA" id="ARBA00023125"/>
    </source>
</evidence>
<dbReference type="InterPro" id="IPR036388">
    <property type="entry name" value="WH-like_DNA-bd_sf"/>
</dbReference>
<dbReference type="GO" id="GO:0003677">
    <property type="term" value="F:DNA binding"/>
    <property type="evidence" value="ECO:0007669"/>
    <property type="project" value="UniProtKB-KW"/>
</dbReference>
<dbReference type="PANTHER" id="PTHR44846">
    <property type="entry name" value="MANNOSYL-D-GLYCERATE TRANSPORT/METABOLISM SYSTEM REPRESSOR MNGR-RELATED"/>
    <property type="match status" value="1"/>
</dbReference>
<dbReference type="SMART" id="SM00345">
    <property type="entry name" value="HTH_GNTR"/>
    <property type="match status" value="1"/>
</dbReference>
<dbReference type="EMBL" id="CP017603">
    <property type="protein sequence ID" value="AOY76537.1"/>
    <property type="molecule type" value="Genomic_DNA"/>
</dbReference>
<reference evidence="5 7" key="1">
    <citation type="submission" date="2016-10" db="EMBL/GenBank/DDBJ databases">
        <title>Complete Genome Sequence of Acetogen Clostridium formicoaceticum ATCC 27076.</title>
        <authorList>
            <person name="Bao T."/>
            <person name="Cheng C."/>
            <person name="Zhao J."/>
            <person name="Yang S.-T."/>
            <person name="Wang J."/>
            <person name="Wang M."/>
        </authorList>
    </citation>
    <scope>NUCLEOTIDE SEQUENCE [LARGE SCALE GENOMIC DNA]</scope>
    <source>
        <strain evidence="5 7">ATCC 27076</strain>
    </source>
</reference>
<dbReference type="Pfam" id="PF00392">
    <property type="entry name" value="GntR"/>
    <property type="match status" value="1"/>
</dbReference>
<keyword evidence="3" id="KW-0804">Transcription</keyword>
<dbReference type="PANTHER" id="PTHR44846:SF1">
    <property type="entry name" value="MANNOSYL-D-GLYCERATE TRANSPORT_METABOLISM SYSTEM REPRESSOR MNGR-RELATED"/>
    <property type="match status" value="1"/>
</dbReference>
<dbReference type="PRINTS" id="PR00035">
    <property type="entry name" value="HTHGNTR"/>
</dbReference>
<evidence type="ECO:0000313" key="7">
    <source>
        <dbReference type="Proteomes" id="UP000177894"/>
    </source>
</evidence>
<dbReference type="FunFam" id="1.10.10.10:FF:000079">
    <property type="entry name" value="GntR family transcriptional regulator"/>
    <property type="match status" value="1"/>
</dbReference>
<keyword evidence="2" id="KW-0238">DNA-binding</keyword>
<dbReference type="InterPro" id="IPR000524">
    <property type="entry name" value="Tscrpt_reg_HTH_GntR"/>
</dbReference>
<name>A0AAC9RK93_9CLOT</name>
<dbReference type="SUPFAM" id="SSF46785">
    <property type="entry name" value="Winged helix' DNA-binding domain"/>
    <property type="match status" value="1"/>
</dbReference>
<dbReference type="InterPro" id="IPR036390">
    <property type="entry name" value="WH_DNA-bd_sf"/>
</dbReference>
<evidence type="ECO:0000313" key="8">
    <source>
        <dbReference type="Proteomes" id="UP000192478"/>
    </source>
</evidence>
<evidence type="ECO:0000313" key="6">
    <source>
        <dbReference type="EMBL" id="ARE86950.1"/>
    </source>
</evidence>
<proteinExistence type="predicted"/>